<keyword evidence="3 6" id="KW-0378">Hydrolase</keyword>
<evidence type="ECO:0000256" key="3">
    <source>
        <dbReference type="ARBA" id="ARBA00022801"/>
    </source>
</evidence>
<evidence type="ECO:0000313" key="6">
    <source>
        <dbReference type="EMBL" id="MCY0095288.1"/>
    </source>
</evidence>
<accession>A0ABT3YHB1</accession>
<protein>
    <submittedName>
        <fullName evidence="6">NUDIX hydrolase</fullName>
    </submittedName>
</protein>
<dbReference type="GO" id="GO:0016787">
    <property type="term" value="F:hydrolase activity"/>
    <property type="evidence" value="ECO:0007669"/>
    <property type="project" value="UniProtKB-KW"/>
</dbReference>
<evidence type="ECO:0000256" key="4">
    <source>
        <dbReference type="ARBA" id="ARBA00022842"/>
    </source>
</evidence>
<evidence type="ECO:0000256" key="2">
    <source>
        <dbReference type="ARBA" id="ARBA00022723"/>
    </source>
</evidence>
<dbReference type="PANTHER" id="PTHR12629">
    <property type="entry name" value="DIPHOSPHOINOSITOL POLYPHOSPHATE PHOSPHOHYDROLASE"/>
    <property type="match status" value="1"/>
</dbReference>
<evidence type="ECO:0000259" key="5">
    <source>
        <dbReference type="PROSITE" id="PS51462"/>
    </source>
</evidence>
<dbReference type="PROSITE" id="PS51462">
    <property type="entry name" value="NUDIX"/>
    <property type="match status" value="1"/>
</dbReference>
<dbReference type="CDD" id="cd04666">
    <property type="entry name" value="NUDIX_DIPP2_like_Nudt4"/>
    <property type="match status" value="1"/>
</dbReference>
<feature type="domain" description="Nudix hydrolase" evidence="5">
    <location>
        <begin position="24"/>
        <end position="157"/>
    </location>
</feature>
<proteinExistence type="predicted"/>
<dbReference type="PANTHER" id="PTHR12629:SF0">
    <property type="entry name" value="DIPHOSPHOINOSITOL-POLYPHOSPHATE DIPHOSPHATASE"/>
    <property type="match status" value="1"/>
</dbReference>
<comment type="caution">
    <text evidence="6">The sequence shown here is derived from an EMBL/GenBank/DDBJ whole genome shotgun (WGS) entry which is preliminary data.</text>
</comment>
<dbReference type="Gene3D" id="3.90.79.10">
    <property type="entry name" value="Nucleoside Triphosphate Pyrophosphohydrolase"/>
    <property type="match status" value="1"/>
</dbReference>
<sequence>MTAFDRIRQLLDLFRNPDGHAGRKPKRQAAAAVFRGSGDGRELLLITSRDTGRWIVPKGWIEKGEDGAAAAIRETWEEAGLIGEVLPGGPVGHYRYVKQRPRRGDAICDVDVYLVRLIEEGSNWPEKGQRRRKWFPVATAIGLVGEEGLKDVIRDGFLYLKAA</sequence>
<dbReference type="SUPFAM" id="SSF55811">
    <property type="entry name" value="Nudix"/>
    <property type="match status" value="1"/>
</dbReference>
<dbReference type="Pfam" id="PF00293">
    <property type="entry name" value="NUDIX"/>
    <property type="match status" value="1"/>
</dbReference>
<dbReference type="RefSeq" id="WP_267613176.1">
    <property type="nucleotide sequence ID" value="NZ_JAOVZQ010000001.1"/>
</dbReference>
<evidence type="ECO:0000256" key="1">
    <source>
        <dbReference type="ARBA" id="ARBA00001946"/>
    </source>
</evidence>
<dbReference type="EMBL" id="JAOVZQ010000001">
    <property type="protein sequence ID" value="MCY0095288.1"/>
    <property type="molecule type" value="Genomic_DNA"/>
</dbReference>
<dbReference type="InterPro" id="IPR020084">
    <property type="entry name" value="NUDIX_hydrolase_CS"/>
</dbReference>
<dbReference type="InterPro" id="IPR015797">
    <property type="entry name" value="NUDIX_hydrolase-like_dom_sf"/>
</dbReference>
<reference evidence="6" key="1">
    <citation type="submission" date="2022-10" db="EMBL/GenBank/DDBJ databases">
        <title>Hoeflea sp. J2-29, isolated from marine algae.</title>
        <authorList>
            <person name="Kristyanto S."/>
            <person name="Kim J.M."/>
            <person name="Jeon C.O."/>
        </authorList>
    </citation>
    <scope>NUCLEOTIDE SEQUENCE</scope>
    <source>
        <strain evidence="6">J2-29</strain>
    </source>
</reference>
<gene>
    <name evidence="6" type="ORF">OEG82_14840</name>
</gene>
<keyword evidence="7" id="KW-1185">Reference proteome</keyword>
<name>A0ABT3YHB1_9HYPH</name>
<keyword evidence="4" id="KW-0460">Magnesium</keyword>
<dbReference type="InterPro" id="IPR047198">
    <property type="entry name" value="DDP-like_NUDIX"/>
</dbReference>
<keyword evidence="2" id="KW-0479">Metal-binding</keyword>
<dbReference type="Proteomes" id="UP001081283">
    <property type="component" value="Unassembled WGS sequence"/>
</dbReference>
<organism evidence="6 7">
    <name type="scientific">Hoeflea ulvae</name>
    <dbReference type="NCBI Taxonomy" id="2983764"/>
    <lineage>
        <taxon>Bacteria</taxon>
        <taxon>Pseudomonadati</taxon>
        <taxon>Pseudomonadota</taxon>
        <taxon>Alphaproteobacteria</taxon>
        <taxon>Hyphomicrobiales</taxon>
        <taxon>Rhizobiaceae</taxon>
        <taxon>Hoeflea</taxon>
    </lineage>
</organism>
<evidence type="ECO:0000313" key="7">
    <source>
        <dbReference type="Proteomes" id="UP001081283"/>
    </source>
</evidence>
<comment type="cofactor">
    <cofactor evidence="1">
        <name>Mg(2+)</name>
        <dbReference type="ChEBI" id="CHEBI:18420"/>
    </cofactor>
</comment>
<dbReference type="InterPro" id="IPR000086">
    <property type="entry name" value="NUDIX_hydrolase_dom"/>
</dbReference>
<dbReference type="PROSITE" id="PS00893">
    <property type="entry name" value="NUDIX_BOX"/>
    <property type="match status" value="1"/>
</dbReference>